<comment type="caution">
    <text evidence="1">The sequence shown here is derived from an EMBL/GenBank/DDBJ whole genome shotgun (WGS) entry which is preliminary data.</text>
</comment>
<keyword evidence="2" id="KW-1185">Reference proteome</keyword>
<sequence>MTSQEDLPHSEVNYVYLWLLRVSGKLNLIHQLRRKSAFIYVKFSLLEKSLTCWGFDYLWSRGALQCLRISYRKDL</sequence>
<protein>
    <submittedName>
        <fullName evidence="1">Uncharacterized protein</fullName>
    </submittedName>
</protein>
<evidence type="ECO:0000313" key="1">
    <source>
        <dbReference type="EMBL" id="KAK4885133.1"/>
    </source>
</evidence>
<dbReference type="Proteomes" id="UP001353858">
    <property type="component" value="Unassembled WGS sequence"/>
</dbReference>
<dbReference type="EMBL" id="JARPUR010000001">
    <property type="protein sequence ID" value="KAK4885133.1"/>
    <property type="molecule type" value="Genomic_DNA"/>
</dbReference>
<reference evidence="2" key="1">
    <citation type="submission" date="2023-01" db="EMBL/GenBank/DDBJ databases">
        <title>Key to firefly adult light organ development and bioluminescence: homeobox transcription factors regulate luciferase expression and transportation to peroxisome.</title>
        <authorList>
            <person name="Fu X."/>
        </authorList>
    </citation>
    <scope>NUCLEOTIDE SEQUENCE [LARGE SCALE GENOMIC DNA]</scope>
</reference>
<gene>
    <name evidence="1" type="ORF">RN001_001404</name>
</gene>
<evidence type="ECO:0000313" key="2">
    <source>
        <dbReference type="Proteomes" id="UP001353858"/>
    </source>
</evidence>
<proteinExistence type="predicted"/>
<name>A0AAN7SQW6_9COLE</name>
<organism evidence="1 2">
    <name type="scientific">Aquatica leii</name>
    <dbReference type="NCBI Taxonomy" id="1421715"/>
    <lineage>
        <taxon>Eukaryota</taxon>
        <taxon>Metazoa</taxon>
        <taxon>Ecdysozoa</taxon>
        <taxon>Arthropoda</taxon>
        <taxon>Hexapoda</taxon>
        <taxon>Insecta</taxon>
        <taxon>Pterygota</taxon>
        <taxon>Neoptera</taxon>
        <taxon>Endopterygota</taxon>
        <taxon>Coleoptera</taxon>
        <taxon>Polyphaga</taxon>
        <taxon>Elateriformia</taxon>
        <taxon>Elateroidea</taxon>
        <taxon>Lampyridae</taxon>
        <taxon>Luciolinae</taxon>
        <taxon>Aquatica</taxon>
    </lineage>
</organism>
<dbReference type="AlphaFoldDB" id="A0AAN7SQW6"/>
<accession>A0AAN7SQW6</accession>